<dbReference type="GO" id="GO:0000156">
    <property type="term" value="F:phosphorelay response regulator activity"/>
    <property type="evidence" value="ECO:0007669"/>
    <property type="project" value="InterPro"/>
</dbReference>
<keyword evidence="3" id="KW-0597">Phosphoprotein</keyword>
<evidence type="ECO:0000313" key="6">
    <source>
        <dbReference type="EMBL" id="OWZ84633.1"/>
    </source>
</evidence>
<dbReference type="InterPro" id="IPR001789">
    <property type="entry name" value="Sig_transdc_resp-reg_receiver"/>
</dbReference>
<feature type="modified residue" description="4-aspartylphosphate" evidence="3">
    <location>
        <position position="56"/>
    </location>
</feature>
<dbReference type="GO" id="GO:0003677">
    <property type="term" value="F:DNA binding"/>
    <property type="evidence" value="ECO:0007669"/>
    <property type="project" value="InterPro"/>
</dbReference>
<dbReference type="Gene3D" id="3.40.50.2300">
    <property type="match status" value="1"/>
</dbReference>
<evidence type="ECO:0000259" key="5">
    <source>
        <dbReference type="PROSITE" id="PS50930"/>
    </source>
</evidence>
<gene>
    <name evidence="6" type="ORF">CDO51_02410</name>
</gene>
<proteinExistence type="predicted"/>
<dbReference type="SMART" id="SM00850">
    <property type="entry name" value="LytTR"/>
    <property type="match status" value="1"/>
</dbReference>
<dbReference type="Pfam" id="PF04397">
    <property type="entry name" value="LytTR"/>
    <property type="match status" value="1"/>
</dbReference>
<comment type="caution">
    <text evidence="6">The sequence shown here is derived from an EMBL/GenBank/DDBJ whole genome shotgun (WGS) entry which is preliminary data.</text>
</comment>
<dbReference type="Pfam" id="PF00072">
    <property type="entry name" value="Response_reg"/>
    <property type="match status" value="1"/>
</dbReference>
<evidence type="ECO:0000313" key="7">
    <source>
        <dbReference type="Proteomes" id="UP000214588"/>
    </source>
</evidence>
<dbReference type="Gene3D" id="2.40.50.1020">
    <property type="entry name" value="LytTr DNA-binding domain"/>
    <property type="match status" value="1"/>
</dbReference>
<dbReference type="PANTHER" id="PTHR37299">
    <property type="entry name" value="TRANSCRIPTIONAL REGULATOR-RELATED"/>
    <property type="match status" value="1"/>
</dbReference>
<reference evidence="6 7" key="1">
    <citation type="submission" date="2017-06" db="EMBL/GenBank/DDBJ databases">
        <title>Draft Genome Sequence of Natranaerobius trueperi halophilic, alkalithermophilic bacteria from soda lakes.</title>
        <authorList>
            <person name="Zhao B."/>
        </authorList>
    </citation>
    <scope>NUCLEOTIDE SEQUENCE [LARGE SCALE GENOMIC DNA]</scope>
    <source>
        <strain evidence="6 7">DSM 18760</strain>
    </source>
</reference>
<dbReference type="OrthoDB" id="9809318at2"/>
<dbReference type="SMART" id="SM00448">
    <property type="entry name" value="REC"/>
    <property type="match status" value="1"/>
</dbReference>
<name>A0A226C040_9FIRM</name>
<dbReference type="InterPro" id="IPR011006">
    <property type="entry name" value="CheY-like_superfamily"/>
</dbReference>
<evidence type="ECO:0000256" key="1">
    <source>
        <dbReference type="ARBA" id="ARBA00018672"/>
    </source>
</evidence>
<dbReference type="InterPro" id="IPR007492">
    <property type="entry name" value="LytTR_DNA-bd_dom"/>
</dbReference>
<protein>
    <recommendedName>
        <fullName evidence="1">Stage 0 sporulation protein A homolog</fullName>
    </recommendedName>
</protein>
<feature type="domain" description="HTH LytTR-type" evidence="5">
    <location>
        <begin position="136"/>
        <end position="244"/>
    </location>
</feature>
<dbReference type="InterPro" id="IPR046947">
    <property type="entry name" value="LytR-like"/>
</dbReference>
<dbReference type="EMBL" id="NIQC01000003">
    <property type="protein sequence ID" value="OWZ84633.1"/>
    <property type="molecule type" value="Genomic_DNA"/>
</dbReference>
<evidence type="ECO:0000256" key="3">
    <source>
        <dbReference type="PROSITE-ProRule" id="PRU00169"/>
    </source>
</evidence>
<comment type="function">
    <text evidence="2">May play the central regulatory role in sporulation. It may be an element of the effector pathway responsible for the activation of sporulation genes in response to nutritional stress. Spo0A may act in concert with spo0H (a sigma factor) to control the expression of some genes that are critical to the sporulation process.</text>
</comment>
<evidence type="ECO:0000259" key="4">
    <source>
        <dbReference type="PROSITE" id="PS50110"/>
    </source>
</evidence>
<dbReference type="PROSITE" id="PS50110">
    <property type="entry name" value="RESPONSE_REGULATORY"/>
    <property type="match status" value="1"/>
</dbReference>
<accession>A0A226C040</accession>
<organism evidence="6 7">
    <name type="scientific">Natranaerobius trueperi</name>
    <dbReference type="NCBI Taxonomy" id="759412"/>
    <lineage>
        <taxon>Bacteria</taxon>
        <taxon>Bacillati</taxon>
        <taxon>Bacillota</taxon>
        <taxon>Clostridia</taxon>
        <taxon>Natranaerobiales</taxon>
        <taxon>Natranaerobiaceae</taxon>
        <taxon>Natranaerobius</taxon>
    </lineage>
</organism>
<dbReference type="PANTHER" id="PTHR37299:SF1">
    <property type="entry name" value="STAGE 0 SPORULATION PROTEIN A HOMOLOG"/>
    <property type="match status" value="1"/>
</dbReference>
<dbReference type="PROSITE" id="PS50930">
    <property type="entry name" value="HTH_LYTTR"/>
    <property type="match status" value="1"/>
</dbReference>
<dbReference type="Proteomes" id="UP000214588">
    <property type="component" value="Unassembled WGS sequence"/>
</dbReference>
<dbReference type="AlphaFoldDB" id="A0A226C040"/>
<evidence type="ECO:0000256" key="2">
    <source>
        <dbReference type="ARBA" id="ARBA00024867"/>
    </source>
</evidence>
<dbReference type="SUPFAM" id="SSF52172">
    <property type="entry name" value="CheY-like"/>
    <property type="match status" value="1"/>
</dbReference>
<feature type="domain" description="Response regulatory" evidence="4">
    <location>
        <begin position="5"/>
        <end position="121"/>
    </location>
</feature>
<keyword evidence="7" id="KW-1185">Reference proteome</keyword>
<sequence>MKNVKILILEDEKFTRRFLKSFISGNCAVSKVIDTEDGDNALRLVKEYSPHIGIIDIELLGQKINGLTVAKAMKKVKPDMEFIFVTAYSEYALKSFEVHPFDYLVKPISQGRLKSSINELIDKMKGQNHFGTSSKLVFEQPKAILQIPIDKILFIEKTKGEKKVRIYLDDGKVHEVSKSLKEIQRRLDDDFVRSHRSYIINVTKTTKIQNISHRCYEVCFVNSPNKALVSRYNYEKTINSLVRSDPFV</sequence>
<dbReference type="RefSeq" id="WP_089022703.1">
    <property type="nucleotide sequence ID" value="NZ_NIQC01000003.1"/>
</dbReference>